<keyword evidence="3" id="KW-1185">Reference proteome</keyword>
<organism evidence="2 3">
    <name type="scientific">Protopolystoma xenopodis</name>
    <dbReference type="NCBI Taxonomy" id="117903"/>
    <lineage>
        <taxon>Eukaryota</taxon>
        <taxon>Metazoa</taxon>
        <taxon>Spiralia</taxon>
        <taxon>Lophotrochozoa</taxon>
        <taxon>Platyhelminthes</taxon>
        <taxon>Monogenea</taxon>
        <taxon>Polyopisthocotylea</taxon>
        <taxon>Polystomatidea</taxon>
        <taxon>Polystomatidae</taxon>
        <taxon>Protopolystoma</taxon>
    </lineage>
</organism>
<feature type="compositionally biased region" description="Acidic residues" evidence="1">
    <location>
        <begin position="181"/>
        <end position="191"/>
    </location>
</feature>
<dbReference type="AlphaFoldDB" id="A0A3S5AGP4"/>
<evidence type="ECO:0000313" key="2">
    <source>
        <dbReference type="EMBL" id="VEL36664.1"/>
    </source>
</evidence>
<dbReference type="EMBL" id="CAAALY010252840">
    <property type="protein sequence ID" value="VEL36664.1"/>
    <property type="molecule type" value="Genomic_DNA"/>
</dbReference>
<evidence type="ECO:0000313" key="3">
    <source>
        <dbReference type="Proteomes" id="UP000784294"/>
    </source>
</evidence>
<sequence>MRVLQPKKLRLILAPQYTTDSDLNSGVASTFAPRNRQLKRTGNISSDINLNLQDRLAKMSNLDFDLGRGRLSYLETPGGQAKTISVTALCPEDSITLRVESVSAFLSSQINARIREQVRQRATGLKVKEDQYVTRKRLAFQIMLEHDIMNENVTYFSDETERSLVDAPEDEQFYGIHDSRDDDENYQDEDLSLSKKSRGKRNHILAANLQEGCHVMLVYERMGSGALHSEILFQASFLLGQMTWLIFQGRGSQRPYRLALLRAASPKSKSTSIILDETEELENESDRPDITWQKCADNFRLIKQHFIRDLERKGKFLDILTIYVNGATLLHICIPAEQIYVHLSVTNTSHKNGYQPATKLENSHRRPVAIIGCPSFPVGKTDVFATFVLPLQINKI</sequence>
<dbReference type="Proteomes" id="UP000784294">
    <property type="component" value="Unassembled WGS sequence"/>
</dbReference>
<reference evidence="2" key="1">
    <citation type="submission" date="2018-11" db="EMBL/GenBank/DDBJ databases">
        <authorList>
            <consortium name="Pathogen Informatics"/>
        </authorList>
    </citation>
    <scope>NUCLEOTIDE SEQUENCE</scope>
</reference>
<evidence type="ECO:0000256" key="1">
    <source>
        <dbReference type="SAM" id="MobiDB-lite"/>
    </source>
</evidence>
<protein>
    <submittedName>
        <fullName evidence="2">Uncharacterized protein</fullName>
    </submittedName>
</protein>
<comment type="caution">
    <text evidence="2">The sequence shown here is derived from an EMBL/GenBank/DDBJ whole genome shotgun (WGS) entry which is preliminary data.</text>
</comment>
<gene>
    <name evidence="2" type="ORF">PXEA_LOCUS30104</name>
</gene>
<accession>A0A3S5AGP4</accession>
<feature type="region of interest" description="Disordered" evidence="1">
    <location>
        <begin position="175"/>
        <end position="195"/>
    </location>
</feature>
<proteinExistence type="predicted"/>
<name>A0A3S5AGP4_9PLAT</name>